<feature type="transmembrane region" description="Helical" evidence="1">
    <location>
        <begin position="6"/>
        <end position="22"/>
    </location>
</feature>
<dbReference type="Pfam" id="PF14150">
    <property type="entry name" value="YesK"/>
    <property type="match status" value="1"/>
</dbReference>
<evidence type="ECO:0000313" key="2">
    <source>
        <dbReference type="EMBL" id="ADP31168.1"/>
    </source>
</evidence>
<keyword evidence="3" id="KW-1185">Reference proteome</keyword>
<sequence>MVFFYCIGIVTFFIVALLSVWFRKKYPQKMWPEWMLICLFALSFLTVLYSIFVVGGWEGMGLGLIAIFVFFGTVAGYAAERVLRLMKSCRK</sequence>
<keyword evidence="1" id="KW-0812">Transmembrane</keyword>
<dbReference type="InterPro" id="IPR025434">
    <property type="entry name" value="YesK-like"/>
</dbReference>
<organism evidence="2 3">
    <name type="scientific">Bacillus atrophaeus (strain 1942)</name>
    <dbReference type="NCBI Taxonomy" id="720555"/>
    <lineage>
        <taxon>Bacteria</taxon>
        <taxon>Bacillati</taxon>
        <taxon>Bacillota</taxon>
        <taxon>Bacilli</taxon>
        <taxon>Bacillales</taxon>
        <taxon>Bacillaceae</taxon>
        <taxon>Bacillus</taxon>
    </lineage>
</organism>
<reference evidence="2 3" key="1">
    <citation type="journal article" date="2011" name="Front. Microbiol.">
        <title>Genomic signatures of strain selection and enhancement in Bacillus atrophaeus var. globigii, a historical biowarfare simulant.</title>
        <authorList>
            <person name="Gibbons H.S."/>
            <person name="Broomall S.M."/>
            <person name="McNew L.A."/>
            <person name="Daligault H."/>
            <person name="Chapman C."/>
            <person name="Bruce D."/>
            <person name="Karavis M."/>
            <person name="Krepps M."/>
            <person name="McGregor P.A."/>
            <person name="Hong C."/>
            <person name="Park K.H."/>
            <person name="Akmal A."/>
            <person name="Feldman A."/>
            <person name="Lin J.S."/>
            <person name="Chang W.E."/>
            <person name="Higgs B.W."/>
            <person name="Demirev P."/>
            <person name="Lindquist J."/>
            <person name="Liem A."/>
            <person name="Fochler E."/>
            <person name="Read T.D."/>
            <person name="Tapia R."/>
            <person name="Johnson S."/>
            <person name="Bishop-Lilly K.A."/>
            <person name="Detter C."/>
            <person name="Han C."/>
            <person name="Sozhamannan S."/>
            <person name="Rosenzweig C.N."/>
            <person name="Skowronski E.W."/>
        </authorList>
    </citation>
    <scope>NUCLEOTIDE SEQUENCE [LARGE SCALE GENOMIC DNA]</scope>
    <source>
        <strain evidence="2 3">1942</strain>
    </source>
</reference>
<evidence type="ECO:0000313" key="3">
    <source>
        <dbReference type="Proteomes" id="UP000006867"/>
    </source>
</evidence>
<proteinExistence type="predicted"/>
<dbReference type="Proteomes" id="UP000006867">
    <property type="component" value="Chromosome"/>
</dbReference>
<keyword evidence="1" id="KW-1133">Transmembrane helix</keyword>
<feature type="transmembrane region" description="Helical" evidence="1">
    <location>
        <begin position="34"/>
        <end position="54"/>
    </location>
</feature>
<name>A0ABM5LTJ2_BACA1</name>
<gene>
    <name evidence="2" type="ordered locus">BATR1942_01050</name>
</gene>
<keyword evidence="1" id="KW-0472">Membrane</keyword>
<dbReference type="EMBL" id="CP002207">
    <property type="protein sequence ID" value="ADP31168.1"/>
    <property type="molecule type" value="Genomic_DNA"/>
</dbReference>
<protein>
    <recommendedName>
        <fullName evidence="4">YesK-like protein</fullName>
    </recommendedName>
</protein>
<dbReference type="RefSeq" id="WP_003328401.1">
    <property type="nucleotide sequence ID" value="NC_014639.1"/>
</dbReference>
<evidence type="ECO:0008006" key="4">
    <source>
        <dbReference type="Google" id="ProtNLM"/>
    </source>
</evidence>
<feature type="transmembrane region" description="Helical" evidence="1">
    <location>
        <begin position="60"/>
        <end position="79"/>
    </location>
</feature>
<evidence type="ECO:0000256" key="1">
    <source>
        <dbReference type="SAM" id="Phobius"/>
    </source>
</evidence>
<accession>A0ABM5LTJ2</accession>